<dbReference type="SUPFAM" id="SSF52172">
    <property type="entry name" value="CheY-like"/>
    <property type="match status" value="1"/>
</dbReference>
<dbReference type="EMBL" id="CP002353">
    <property type="protein sequence ID" value="ADV62027.1"/>
    <property type="molecule type" value="Genomic_DNA"/>
</dbReference>
<feature type="compositionally biased region" description="Polar residues" evidence="8">
    <location>
        <begin position="15"/>
        <end position="29"/>
    </location>
</feature>
<dbReference type="InterPro" id="IPR036890">
    <property type="entry name" value="HATPase_C_sf"/>
</dbReference>
<dbReference type="InterPro" id="IPR005467">
    <property type="entry name" value="His_kinase_dom"/>
</dbReference>
<dbReference type="eggNOG" id="COG4191">
    <property type="taxonomic scope" value="Bacteria"/>
</dbReference>
<feature type="modified residue" description="4-aspartylphosphate" evidence="6">
    <location>
        <position position="94"/>
    </location>
</feature>
<keyword evidence="5 11" id="KW-0418">Kinase</keyword>
<dbReference type="InterPro" id="IPR011006">
    <property type="entry name" value="CheY-like_superfamily"/>
</dbReference>
<dbReference type="InterPro" id="IPR003661">
    <property type="entry name" value="HisK_dim/P_dom"/>
</dbReference>
<dbReference type="PRINTS" id="PR00344">
    <property type="entry name" value="BCTRLSENSOR"/>
</dbReference>
<dbReference type="InterPro" id="IPR003594">
    <property type="entry name" value="HATPase_dom"/>
</dbReference>
<dbReference type="PANTHER" id="PTHR43047:SF72">
    <property type="entry name" value="OSMOSENSING HISTIDINE PROTEIN KINASE SLN1"/>
    <property type="match status" value="1"/>
</dbReference>
<dbReference type="SUPFAM" id="SSF55874">
    <property type="entry name" value="ATPase domain of HSP90 chaperone/DNA topoisomerase II/histidine kinase"/>
    <property type="match status" value="1"/>
</dbReference>
<evidence type="ECO:0000313" key="11">
    <source>
        <dbReference type="EMBL" id="ADV62027.1"/>
    </source>
</evidence>
<dbReference type="GO" id="GO:0009927">
    <property type="term" value="F:histidine phosphotransfer kinase activity"/>
    <property type="evidence" value="ECO:0007669"/>
    <property type="project" value="TreeGrafter"/>
</dbReference>
<dbReference type="KEGG" id="ipa:Isop_1442"/>
<dbReference type="SUPFAM" id="SSF47384">
    <property type="entry name" value="Homodimeric domain of signal transducing histidine kinase"/>
    <property type="match status" value="1"/>
</dbReference>
<reference key="1">
    <citation type="submission" date="2010-11" db="EMBL/GenBank/DDBJ databases">
        <title>The complete sequence of chromosome of Isophaera pallida ATCC 43644.</title>
        <authorList>
            <consortium name="US DOE Joint Genome Institute (JGI-PGF)"/>
            <person name="Lucas S."/>
            <person name="Copeland A."/>
            <person name="Lapidus A."/>
            <person name="Bruce D."/>
            <person name="Goodwin L."/>
            <person name="Pitluck S."/>
            <person name="Kyrpides N."/>
            <person name="Mavromatis K."/>
            <person name="Pagani I."/>
            <person name="Ivanova N."/>
            <person name="Saunders E."/>
            <person name="Brettin T."/>
            <person name="Detter J.C."/>
            <person name="Han C."/>
            <person name="Tapia R."/>
            <person name="Land M."/>
            <person name="Hauser L."/>
            <person name="Markowitz V."/>
            <person name="Cheng J.-F."/>
            <person name="Hugenholtz P."/>
            <person name="Woyke T."/>
            <person name="Wu D."/>
            <person name="Eisen J.A."/>
        </authorList>
    </citation>
    <scope>NUCLEOTIDE SEQUENCE</scope>
    <source>
        <strain>ATCC 43644</strain>
    </source>
</reference>
<accession>E8QY37</accession>
<evidence type="ECO:0000256" key="7">
    <source>
        <dbReference type="SAM" id="Coils"/>
    </source>
</evidence>
<dbReference type="OrthoDB" id="260274at2"/>
<dbReference type="GO" id="GO:0005886">
    <property type="term" value="C:plasma membrane"/>
    <property type="evidence" value="ECO:0007669"/>
    <property type="project" value="TreeGrafter"/>
</dbReference>
<dbReference type="InterPro" id="IPR036097">
    <property type="entry name" value="HisK_dim/P_sf"/>
</dbReference>
<keyword evidence="7" id="KW-0175">Coiled coil</keyword>
<feature type="region of interest" description="Disordered" evidence="8">
    <location>
        <begin position="1"/>
        <end position="39"/>
    </location>
</feature>
<dbReference type="PROSITE" id="PS50110">
    <property type="entry name" value="RESPONSE_REGULATORY"/>
    <property type="match status" value="1"/>
</dbReference>
<dbReference type="InterPro" id="IPR004358">
    <property type="entry name" value="Sig_transdc_His_kin-like_C"/>
</dbReference>
<dbReference type="SMART" id="SM00448">
    <property type="entry name" value="REC"/>
    <property type="match status" value="1"/>
</dbReference>
<proteinExistence type="predicted"/>
<organism evidence="11 12">
    <name type="scientific">Isosphaera pallida (strain ATCC 43644 / DSM 9630 / IS1B)</name>
    <dbReference type="NCBI Taxonomy" id="575540"/>
    <lineage>
        <taxon>Bacteria</taxon>
        <taxon>Pseudomonadati</taxon>
        <taxon>Planctomycetota</taxon>
        <taxon>Planctomycetia</taxon>
        <taxon>Isosphaerales</taxon>
        <taxon>Isosphaeraceae</taxon>
        <taxon>Isosphaera</taxon>
    </lineage>
</organism>
<dbReference type="EC" id="2.7.13.3" evidence="2"/>
<evidence type="ECO:0000259" key="10">
    <source>
        <dbReference type="PROSITE" id="PS50110"/>
    </source>
</evidence>
<protein>
    <recommendedName>
        <fullName evidence="2">histidine kinase</fullName>
        <ecNumber evidence="2">2.7.13.3</ecNumber>
    </recommendedName>
</protein>
<reference evidence="11 12" key="2">
    <citation type="journal article" date="2011" name="Stand. Genomic Sci.">
        <title>Complete genome sequence of Isosphaera pallida type strain (IS1B).</title>
        <authorList>
            <consortium name="US DOE Joint Genome Institute (JGI-PGF)"/>
            <person name="Goker M."/>
            <person name="Cleland D."/>
            <person name="Saunders E."/>
            <person name="Lapidus A."/>
            <person name="Nolan M."/>
            <person name="Lucas S."/>
            <person name="Hammon N."/>
            <person name="Deshpande S."/>
            <person name="Cheng J.F."/>
            <person name="Tapia R."/>
            <person name="Han C."/>
            <person name="Goodwin L."/>
            <person name="Pitluck S."/>
            <person name="Liolios K."/>
            <person name="Pagani I."/>
            <person name="Ivanova N."/>
            <person name="Mavromatis K."/>
            <person name="Pati A."/>
            <person name="Chen A."/>
            <person name="Palaniappan K."/>
            <person name="Land M."/>
            <person name="Hauser L."/>
            <person name="Chang Y.J."/>
            <person name="Jeffries C.D."/>
            <person name="Detter J.C."/>
            <person name="Beck B."/>
            <person name="Woyke T."/>
            <person name="Bristow J."/>
            <person name="Eisen J.A."/>
            <person name="Markowitz V."/>
            <person name="Hugenholtz P."/>
            <person name="Kyrpides N.C."/>
            <person name="Klenk H.P."/>
        </authorList>
    </citation>
    <scope>NUCLEOTIDE SEQUENCE [LARGE SCALE GENOMIC DNA]</scope>
    <source>
        <strain evidence="12">ATCC 43644 / DSM 9630 / IS1B</strain>
    </source>
</reference>
<keyword evidence="4" id="KW-0808">Transferase</keyword>
<dbReference type="PANTHER" id="PTHR43047">
    <property type="entry name" value="TWO-COMPONENT HISTIDINE PROTEIN KINASE"/>
    <property type="match status" value="1"/>
</dbReference>
<dbReference type="Gene3D" id="1.10.287.130">
    <property type="match status" value="1"/>
</dbReference>
<evidence type="ECO:0000256" key="4">
    <source>
        <dbReference type="ARBA" id="ARBA00022679"/>
    </source>
</evidence>
<evidence type="ECO:0000256" key="3">
    <source>
        <dbReference type="ARBA" id="ARBA00022553"/>
    </source>
</evidence>
<evidence type="ECO:0000256" key="5">
    <source>
        <dbReference type="ARBA" id="ARBA00022777"/>
    </source>
</evidence>
<evidence type="ECO:0000256" key="6">
    <source>
        <dbReference type="PROSITE-ProRule" id="PRU00169"/>
    </source>
</evidence>
<feature type="region of interest" description="Disordered" evidence="8">
    <location>
        <begin position="468"/>
        <end position="501"/>
    </location>
</feature>
<dbReference type="InterPro" id="IPR001789">
    <property type="entry name" value="Sig_transdc_resp-reg_receiver"/>
</dbReference>
<evidence type="ECO:0000313" key="12">
    <source>
        <dbReference type="Proteomes" id="UP000008631"/>
    </source>
</evidence>
<dbReference type="HOGENOM" id="CLU_000445_114_72_0"/>
<evidence type="ECO:0000256" key="8">
    <source>
        <dbReference type="SAM" id="MobiDB-lite"/>
    </source>
</evidence>
<dbReference type="Proteomes" id="UP000008631">
    <property type="component" value="Chromosome"/>
</dbReference>
<dbReference type="SMART" id="SM00387">
    <property type="entry name" value="HATPase_c"/>
    <property type="match status" value="1"/>
</dbReference>
<dbReference type="InParanoid" id="E8QY37"/>
<dbReference type="CDD" id="cd00082">
    <property type="entry name" value="HisKA"/>
    <property type="match status" value="1"/>
</dbReference>
<keyword evidence="3 6" id="KW-0597">Phosphoprotein</keyword>
<dbReference type="eggNOG" id="COG3706">
    <property type="taxonomic scope" value="Bacteria"/>
</dbReference>
<keyword evidence="12" id="KW-1185">Reference proteome</keyword>
<feature type="domain" description="Histidine kinase" evidence="9">
    <location>
        <begin position="206"/>
        <end position="456"/>
    </location>
</feature>
<dbReference type="SMART" id="SM00388">
    <property type="entry name" value="HisKA"/>
    <property type="match status" value="1"/>
</dbReference>
<dbReference type="RefSeq" id="WP_013564315.1">
    <property type="nucleotide sequence ID" value="NC_014962.1"/>
</dbReference>
<gene>
    <name evidence="11" type="ordered locus">Isop_1442</name>
</gene>
<dbReference type="Pfam" id="PF02518">
    <property type="entry name" value="HATPase_c"/>
    <property type="match status" value="1"/>
</dbReference>
<dbReference type="Gene3D" id="3.30.565.10">
    <property type="entry name" value="Histidine kinase-like ATPase, C-terminal domain"/>
    <property type="match status" value="1"/>
</dbReference>
<feature type="compositionally biased region" description="Basic and acidic residues" evidence="8">
    <location>
        <begin position="491"/>
        <end position="501"/>
    </location>
</feature>
<evidence type="ECO:0000259" key="9">
    <source>
        <dbReference type="PROSITE" id="PS50109"/>
    </source>
</evidence>
<feature type="domain" description="Response regulatory" evidence="10">
    <location>
        <begin position="45"/>
        <end position="161"/>
    </location>
</feature>
<dbReference type="Pfam" id="PF00512">
    <property type="entry name" value="HisKA"/>
    <property type="match status" value="1"/>
</dbReference>
<dbReference type="Gene3D" id="3.40.50.2300">
    <property type="match status" value="1"/>
</dbReference>
<evidence type="ECO:0000256" key="2">
    <source>
        <dbReference type="ARBA" id="ARBA00012438"/>
    </source>
</evidence>
<dbReference type="Pfam" id="PF00072">
    <property type="entry name" value="Response_reg"/>
    <property type="match status" value="1"/>
</dbReference>
<dbReference type="STRING" id="575540.Isop_1442"/>
<sequence length="501" mass="55530">MTAAGDPSPDRSHLVTGSSESLSNASPHQQVDRAAGDPQAMSPRAVLVVDDNAVNRYMLSRHVAQLGLEAETAENGQIALEMVAHRSFDLVLLDVMMPVLDGYQTLDALKRDPKLRDLPVIIVSGVDEIDSVVRCIERGAEDYLTKPIDHVLLRARINACLEKKRLRDIERKRTEELVHALAELEKAQTKLLTQEKLAYLGTISAGIAHEIKNPLNFVTNFAQLMRDLLVELREELERYQDIIEAHDYENLVDILDNLDLNASKINEHGQRADGIVRGMLLLSRGGSPKPQKAHINTILHQAVDLAYHGLRAQDTDFRIKIDMDLDSTIEPSYVVPQDLSRAFLNIVNNACYAAYDRSRKLKTTQPDFEPTVQVTSRRVGSDRVEIRIRDNGPGIPPEHLPMIFDPFFTTKPTGQGTGLGLSISHGIVVDVHRGDIRVESQPEVFTEFIVGLPLVLRDPAVTEILAETESGSEIDLPAIPDPQDGAMPSRAEAEVDHDAPL</sequence>
<dbReference type="PROSITE" id="PS50109">
    <property type="entry name" value="HIS_KIN"/>
    <property type="match status" value="1"/>
</dbReference>
<feature type="coiled-coil region" evidence="7">
    <location>
        <begin position="222"/>
        <end position="249"/>
    </location>
</feature>
<evidence type="ECO:0000256" key="1">
    <source>
        <dbReference type="ARBA" id="ARBA00000085"/>
    </source>
</evidence>
<dbReference type="GO" id="GO:0000155">
    <property type="term" value="F:phosphorelay sensor kinase activity"/>
    <property type="evidence" value="ECO:0007669"/>
    <property type="project" value="InterPro"/>
</dbReference>
<dbReference type="AlphaFoldDB" id="E8QY37"/>
<name>E8QY37_ISOPI</name>
<comment type="catalytic activity">
    <reaction evidence="1">
        <text>ATP + protein L-histidine = ADP + protein N-phospho-L-histidine.</text>
        <dbReference type="EC" id="2.7.13.3"/>
    </reaction>
</comment>